<accession>A0A919Y9Q3</accession>
<sequence>MASKINSKMIRKWLNDSSQPTIREDIHKYQNLVNREDPLPLQLPEIRGLLKEMNDKGKQEMASNLDITFFHNQRKKFPHLLFQKEINQFILQAAKDNNRKRQFISALIYEVANLIENEDESTWDTFIRELEPLSNRCGLYHTYWALYFHPAREPLHDSWHSQIELFKTRLAQIDAPNIEASAVKEELPVPSDLNTAREQKLKNKIDNLAAKLQEAERTKQSLRKELDHKTKLLMQQQLKLEQAALKEQQLELKMQQDREQWQESRNRQKKHELFWKQLQTNWEEEKNALLEQLQDAGKALSKSEKLVIQKDKELSALKREIREMGHRSQDSKESASHLLSGLYENMDEINRKLKNSPHKSELRAQLKKILDLMDLLEDYLDQDEPESAVEQPEAPPAETTQMMEAEQNKPDEDEVQTFNGIFYRRDHGGYISLENGEVFNITESMVYQHDLQHEAEVLCRPKPKDGTVYYDIEVLFQGDDTYSPVRQFKGYVLLGAYHVWYCVDMNHPDQRYPIHYKDIEIQKPVDGAPCTFNIAENSRVARLVRLYPVNGPVPAETKTGASTPSTAITDYGPKKEKPEPFLEGCKIVIIGGQRKWFESVVVETGAELIHENGTSPERVYPDLKSSQALFLLLTATSHRASWGTIEVAKQYQIPYFVIQGSKSNLRKLLWDNRQQIKQGI</sequence>
<gene>
    <name evidence="3" type="ORF">J34TS1_15060</name>
</gene>
<evidence type="ECO:0008006" key="5">
    <source>
        <dbReference type="Google" id="ProtNLM"/>
    </source>
</evidence>
<evidence type="ECO:0000256" key="2">
    <source>
        <dbReference type="SAM" id="MobiDB-lite"/>
    </source>
</evidence>
<keyword evidence="4" id="KW-1185">Reference proteome</keyword>
<protein>
    <recommendedName>
        <fullName evidence="5">DUF2325 domain-containing protein</fullName>
    </recommendedName>
</protein>
<proteinExistence type="predicted"/>
<dbReference type="AlphaFoldDB" id="A0A919Y9Q3"/>
<dbReference type="EMBL" id="BORT01000005">
    <property type="protein sequence ID" value="GIO46741.1"/>
    <property type="molecule type" value="Genomic_DNA"/>
</dbReference>
<evidence type="ECO:0000313" key="4">
    <source>
        <dbReference type="Proteomes" id="UP000682811"/>
    </source>
</evidence>
<feature type="coiled-coil region" evidence="1">
    <location>
        <begin position="198"/>
        <end position="260"/>
    </location>
</feature>
<organism evidence="3 4">
    <name type="scientific">Paenibacillus azoreducens</name>
    <dbReference type="NCBI Taxonomy" id="116718"/>
    <lineage>
        <taxon>Bacteria</taxon>
        <taxon>Bacillati</taxon>
        <taxon>Bacillota</taxon>
        <taxon>Bacilli</taxon>
        <taxon>Bacillales</taxon>
        <taxon>Paenibacillaceae</taxon>
        <taxon>Paenibacillus</taxon>
    </lineage>
</organism>
<name>A0A919Y9Q3_9BACL</name>
<evidence type="ECO:0000256" key="1">
    <source>
        <dbReference type="SAM" id="Coils"/>
    </source>
</evidence>
<reference evidence="3 4" key="1">
    <citation type="submission" date="2021-03" db="EMBL/GenBank/DDBJ databases">
        <title>Antimicrobial resistance genes in bacteria isolated from Japanese honey, and their potential for conferring macrolide and lincosamide resistance in the American foulbrood pathogen Paenibacillus larvae.</title>
        <authorList>
            <person name="Okamoto M."/>
            <person name="Kumagai M."/>
            <person name="Kanamori H."/>
            <person name="Takamatsu D."/>
        </authorList>
    </citation>
    <scope>NUCLEOTIDE SEQUENCE [LARGE SCALE GENOMIC DNA]</scope>
    <source>
        <strain evidence="3 4">J34TS1</strain>
    </source>
</reference>
<feature type="region of interest" description="Disordered" evidence="2">
    <location>
        <begin position="383"/>
        <end position="411"/>
    </location>
</feature>
<dbReference type="Proteomes" id="UP000682811">
    <property type="component" value="Unassembled WGS sequence"/>
</dbReference>
<evidence type="ECO:0000313" key="3">
    <source>
        <dbReference type="EMBL" id="GIO46741.1"/>
    </source>
</evidence>
<keyword evidence="1" id="KW-0175">Coiled coil</keyword>
<dbReference type="RefSeq" id="WP_212977721.1">
    <property type="nucleotide sequence ID" value="NZ_AP025343.1"/>
</dbReference>
<comment type="caution">
    <text evidence="3">The sequence shown here is derived from an EMBL/GenBank/DDBJ whole genome shotgun (WGS) entry which is preliminary data.</text>
</comment>